<dbReference type="InterPro" id="IPR018186">
    <property type="entry name" value="TF_T-box_CS"/>
</dbReference>
<dbReference type="AlphaFoldDB" id="A0A3Q2WYI1"/>
<dbReference type="PANTHER" id="PTHR11267:SF91">
    <property type="entry name" value="T-BOX TRANSCRIPTION FACTOR TBX3"/>
    <property type="match status" value="1"/>
</dbReference>
<dbReference type="GeneTree" id="ENSGT00940000158066"/>
<dbReference type="Pfam" id="PF00907">
    <property type="entry name" value="T-box"/>
    <property type="match status" value="1"/>
</dbReference>
<evidence type="ECO:0000256" key="3">
    <source>
        <dbReference type="ARBA" id="ARBA00023125"/>
    </source>
</evidence>
<dbReference type="Gene3D" id="2.60.40.820">
    <property type="entry name" value="Transcription factor, T-box"/>
    <property type="match status" value="1"/>
</dbReference>
<accession>A0A3Q2WYI1</accession>
<organism evidence="8 9">
    <name type="scientific">Haplochromis burtoni</name>
    <name type="common">Burton's mouthbrooder</name>
    <name type="synonym">Chromis burtoni</name>
    <dbReference type="NCBI Taxonomy" id="8153"/>
    <lineage>
        <taxon>Eukaryota</taxon>
        <taxon>Metazoa</taxon>
        <taxon>Chordata</taxon>
        <taxon>Craniata</taxon>
        <taxon>Vertebrata</taxon>
        <taxon>Euteleostomi</taxon>
        <taxon>Actinopterygii</taxon>
        <taxon>Neopterygii</taxon>
        <taxon>Teleostei</taxon>
        <taxon>Neoteleostei</taxon>
        <taxon>Acanthomorphata</taxon>
        <taxon>Ovalentaria</taxon>
        <taxon>Cichlomorphae</taxon>
        <taxon>Cichliformes</taxon>
        <taxon>Cichlidae</taxon>
        <taxon>African cichlids</taxon>
        <taxon>Pseudocrenilabrinae</taxon>
        <taxon>Haplochromini</taxon>
        <taxon>Haplochromis</taxon>
    </lineage>
</organism>
<sequence>MPSRELLSQHLFTFRVHCQDCAFTGTYKDIMQSFMLPDLLKKLPLITSMPKLYLEASELWRQFHKCGTEMVITKSGRRMFPPLRARCTGMDRKAKYILLMDIVAADDCRYKFHNSRWMVAGKADPEMPKRMYIHPDSPATGEQWMSKVVNFLKLKLTNNISDKHGFTILNSMHKYQPRFHIVKAHDILTLPYCTFRTYVFSETEFIAVTAYQNDKTTILSPRDSEILMCETHQEKEPEPKVSITEATMQTTARIHKDVDLGQSHVSSLTTDQANRYQKQDARTEQLSDVSTGFAYSCAYSPELNRYLWDPSVSNGLFHSSRLNTWHSCANVDRVVPCGLSPALTTLPINQQHAMAQVHSNTI</sequence>
<dbReference type="GO" id="GO:0005634">
    <property type="term" value="C:nucleus"/>
    <property type="evidence" value="ECO:0007669"/>
    <property type="project" value="UniProtKB-SubCell"/>
</dbReference>
<dbReference type="InterPro" id="IPR008967">
    <property type="entry name" value="p53-like_TF_DNA-bd_sf"/>
</dbReference>
<name>A0A3Q2WYI1_HAPBU</name>
<dbReference type="SMART" id="SM00425">
    <property type="entry name" value="TBOX"/>
    <property type="match status" value="1"/>
</dbReference>
<dbReference type="PROSITE" id="PS01283">
    <property type="entry name" value="TBOX_1"/>
    <property type="match status" value="1"/>
</dbReference>
<comment type="subcellular location">
    <subcellularLocation>
        <location evidence="1 6">Nucleus</location>
    </subcellularLocation>
</comment>
<dbReference type="GO" id="GO:0000981">
    <property type="term" value="F:DNA-binding transcription factor activity, RNA polymerase II-specific"/>
    <property type="evidence" value="ECO:0007669"/>
    <property type="project" value="TreeGrafter"/>
</dbReference>
<dbReference type="PROSITE" id="PS50252">
    <property type="entry name" value="TBOX_3"/>
    <property type="match status" value="1"/>
</dbReference>
<dbReference type="SUPFAM" id="SSF49417">
    <property type="entry name" value="p53-like transcription factors"/>
    <property type="match status" value="1"/>
</dbReference>
<dbReference type="Proteomes" id="UP000264840">
    <property type="component" value="Unplaced"/>
</dbReference>
<dbReference type="InterPro" id="IPR046360">
    <property type="entry name" value="T-box_DNA-bd"/>
</dbReference>
<evidence type="ECO:0000256" key="1">
    <source>
        <dbReference type="ARBA" id="ARBA00004123"/>
    </source>
</evidence>
<evidence type="ECO:0000256" key="4">
    <source>
        <dbReference type="ARBA" id="ARBA00023163"/>
    </source>
</evidence>
<dbReference type="GO" id="GO:0000978">
    <property type="term" value="F:RNA polymerase II cis-regulatory region sequence-specific DNA binding"/>
    <property type="evidence" value="ECO:0007669"/>
    <property type="project" value="InterPro"/>
</dbReference>
<dbReference type="PROSITE" id="PS01264">
    <property type="entry name" value="TBOX_2"/>
    <property type="match status" value="1"/>
</dbReference>
<evidence type="ECO:0000313" key="8">
    <source>
        <dbReference type="Ensembl" id="ENSHBUP00000027534.1"/>
    </source>
</evidence>
<evidence type="ECO:0000256" key="6">
    <source>
        <dbReference type="PROSITE-ProRule" id="PRU00201"/>
    </source>
</evidence>
<keyword evidence="9" id="KW-1185">Reference proteome</keyword>
<evidence type="ECO:0000259" key="7">
    <source>
        <dbReference type="PROSITE" id="PS50252"/>
    </source>
</evidence>
<dbReference type="GO" id="GO:0045893">
    <property type="term" value="P:positive regulation of DNA-templated transcription"/>
    <property type="evidence" value="ECO:0007669"/>
    <property type="project" value="InterPro"/>
</dbReference>
<dbReference type="STRING" id="8153.ENSHBUP00000027534"/>
<keyword evidence="5 6" id="KW-0539">Nucleus</keyword>
<reference evidence="8" key="1">
    <citation type="submission" date="2025-08" db="UniProtKB">
        <authorList>
            <consortium name="Ensembl"/>
        </authorList>
    </citation>
    <scope>IDENTIFICATION</scope>
</reference>
<dbReference type="PRINTS" id="PR00937">
    <property type="entry name" value="TBOX"/>
</dbReference>
<dbReference type="GO" id="GO:0001708">
    <property type="term" value="P:cell fate specification"/>
    <property type="evidence" value="ECO:0007669"/>
    <property type="project" value="TreeGrafter"/>
</dbReference>
<dbReference type="InterPro" id="IPR036960">
    <property type="entry name" value="T-box_sf"/>
</dbReference>
<protein>
    <submittedName>
        <fullName evidence="8">T-box transcription factor 3b</fullName>
    </submittedName>
</protein>
<evidence type="ECO:0000256" key="5">
    <source>
        <dbReference type="ARBA" id="ARBA00023242"/>
    </source>
</evidence>
<keyword evidence="2" id="KW-0805">Transcription regulation</keyword>
<keyword evidence="3 6" id="KW-0238">DNA-binding</keyword>
<keyword evidence="4" id="KW-0804">Transcription</keyword>
<dbReference type="InterPro" id="IPR001699">
    <property type="entry name" value="TF_T-box"/>
</dbReference>
<comment type="caution">
    <text evidence="6">Lacks conserved residue(s) required for the propagation of feature annotation.</text>
</comment>
<dbReference type="Ensembl" id="ENSHBUT00000000541.1">
    <property type="protein sequence ID" value="ENSHBUP00000027534.1"/>
    <property type="gene ID" value="ENSHBUG00000010837.1"/>
</dbReference>
<evidence type="ECO:0000256" key="2">
    <source>
        <dbReference type="ARBA" id="ARBA00023015"/>
    </source>
</evidence>
<dbReference type="GO" id="GO:0000785">
    <property type="term" value="C:chromatin"/>
    <property type="evidence" value="ECO:0007669"/>
    <property type="project" value="TreeGrafter"/>
</dbReference>
<proteinExistence type="predicted"/>
<dbReference type="PANTHER" id="PTHR11267">
    <property type="entry name" value="T-BOX PROTEIN-RELATED"/>
    <property type="match status" value="1"/>
</dbReference>
<evidence type="ECO:0000313" key="9">
    <source>
        <dbReference type="Proteomes" id="UP000264840"/>
    </source>
</evidence>
<reference evidence="8" key="2">
    <citation type="submission" date="2025-09" db="UniProtKB">
        <authorList>
            <consortium name="Ensembl"/>
        </authorList>
    </citation>
    <scope>IDENTIFICATION</scope>
</reference>
<feature type="domain" description="T-box" evidence="7">
    <location>
        <begin position="54"/>
        <end position="219"/>
    </location>
</feature>
<dbReference type="FunFam" id="2.60.40.820:FF:000016">
    <property type="entry name" value="T-box transcription factor TBX2-A"/>
    <property type="match status" value="1"/>
</dbReference>